<accession>A0A392R4G6</accession>
<sequence length="68" mass="7478">KQSHCPTRTTLETSFIVAVPRLNTEHAMGGSSRGGGHTNVFTSALAQKQLYALRQFPKMFKSTPGRPF</sequence>
<evidence type="ECO:0000313" key="1">
    <source>
        <dbReference type="EMBL" id="MCI30690.1"/>
    </source>
</evidence>
<dbReference type="EMBL" id="LXQA010181486">
    <property type="protein sequence ID" value="MCI30690.1"/>
    <property type="molecule type" value="Genomic_DNA"/>
</dbReference>
<protein>
    <submittedName>
        <fullName evidence="1">Uncharacterized protein</fullName>
    </submittedName>
</protein>
<dbReference type="Proteomes" id="UP000265520">
    <property type="component" value="Unassembled WGS sequence"/>
</dbReference>
<evidence type="ECO:0000313" key="2">
    <source>
        <dbReference type="Proteomes" id="UP000265520"/>
    </source>
</evidence>
<comment type="caution">
    <text evidence="1">The sequence shown here is derived from an EMBL/GenBank/DDBJ whole genome shotgun (WGS) entry which is preliminary data.</text>
</comment>
<dbReference type="AlphaFoldDB" id="A0A392R4G6"/>
<reference evidence="1 2" key="1">
    <citation type="journal article" date="2018" name="Front. Plant Sci.">
        <title>Red Clover (Trifolium pratense) and Zigzag Clover (T. medium) - A Picture of Genomic Similarities and Differences.</title>
        <authorList>
            <person name="Dluhosova J."/>
            <person name="Istvanek J."/>
            <person name="Nedelnik J."/>
            <person name="Repkova J."/>
        </authorList>
    </citation>
    <scope>NUCLEOTIDE SEQUENCE [LARGE SCALE GENOMIC DNA]</scope>
    <source>
        <strain evidence="2">cv. 10/8</strain>
        <tissue evidence="1">Leaf</tissue>
    </source>
</reference>
<keyword evidence="2" id="KW-1185">Reference proteome</keyword>
<proteinExistence type="predicted"/>
<organism evidence="1 2">
    <name type="scientific">Trifolium medium</name>
    <dbReference type="NCBI Taxonomy" id="97028"/>
    <lineage>
        <taxon>Eukaryota</taxon>
        <taxon>Viridiplantae</taxon>
        <taxon>Streptophyta</taxon>
        <taxon>Embryophyta</taxon>
        <taxon>Tracheophyta</taxon>
        <taxon>Spermatophyta</taxon>
        <taxon>Magnoliopsida</taxon>
        <taxon>eudicotyledons</taxon>
        <taxon>Gunneridae</taxon>
        <taxon>Pentapetalae</taxon>
        <taxon>rosids</taxon>
        <taxon>fabids</taxon>
        <taxon>Fabales</taxon>
        <taxon>Fabaceae</taxon>
        <taxon>Papilionoideae</taxon>
        <taxon>50 kb inversion clade</taxon>
        <taxon>NPAAA clade</taxon>
        <taxon>Hologalegina</taxon>
        <taxon>IRL clade</taxon>
        <taxon>Trifolieae</taxon>
        <taxon>Trifolium</taxon>
    </lineage>
</organism>
<feature type="non-terminal residue" evidence="1">
    <location>
        <position position="1"/>
    </location>
</feature>
<name>A0A392R4G6_9FABA</name>